<accession>A0ABU5QRE9</accession>
<keyword evidence="7" id="KW-0136">Cellulose degradation</keyword>
<dbReference type="EC" id="3.2.1.4" evidence="7"/>
<dbReference type="InterPro" id="IPR013783">
    <property type="entry name" value="Ig-like_fold"/>
</dbReference>
<dbReference type="InterPro" id="IPR012341">
    <property type="entry name" value="6hp_glycosidase-like_sf"/>
</dbReference>
<keyword evidence="2 6" id="KW-0378">Hydrolase</keyword>
<dbReference type="InterPro" id="IPR008928">
    <property type="entry name" value="6-hairpin_glycosidase_sf"/>
</dbReference>
<keyword evidence="11" id="KW-1185">Reference proteome</keyword>
<comment type="catalytic activity">
    <reaction evidence="7">
        <text>Endohydrolysis of (1-&gt;4)-beta-D-glucosidic linkages in cellulose, lichenin and cereal beta-D-glucans.</text>
        <dbReference type="EC" id="3.2.1.4"/>
    </reaction>
</comment>
<proteinExistence type="inferred from homology"/>
<dbReference type="SUPFAM" id="SSF48208">
    <property type="entry name" value="Six-hairpin glycosidases"/>
    <property type="match status" value="1"/>
</dbReference>
<dbReference type="InterPro" id="IPR001701">
    <property type="entry name" value="Glyco_hydro_9"/>
</dbReference>
<dbReference type="InterPro" id="IPR033126">
    <property type="entry name" value="Glyco_hydro_9_Asp/Glu_AS"/>
</dbReference>
<feature type="active site" evidence="6">
    <location>
        <position position="559"/>
    </location>
</feature>
<evidence type="ECO:0000256" key="3">
    <source>
        <dbReference type="ARBA" id="ARBA00023277"/>
    </source>
</evidence>
<comment type="caution">
    <text evidence="10">The sequence shown here is derived from an EMBL/GenBank/DDBJ whole genome shotgun (WGS) entry which is preliminary data.</text>
</comment>
<dbReference type="RefSeq" id="WP_323251474.1">
    <property type="nucleotide sequence ID" value="NZ_JAYFUL010000034.1"/>
</dbReference>
<sequence length="587" mass="65527">MNSFKYIMLCVVSFIFYPIFGQKVSENIRLNQIGFYPNAPKIAVVVNAKATTFLVKTSDLSKTVLVGTLSTSRKSEFSGKTTQIADFSSLQSVGKYVIEVPSLGVSYPFEVRANIHQNLAKASLKAFYYQRASIELPSKYAGKWARPFAHPDTKILIHASAVSPERPEGTVISSPKGWYDAGDYNKYIVNSGITMGTLFSLYEDFPAYFQQQNLNIPESNNTIPDILDEALWNLRWMLTMQDTDGGVYHKLTNAVFDPIIMPKEATKTRYAVQKSTTATLDFAAVMAQAARVFKQFPKEFPALADSCLLASTRAWNWAIKNPNVKYDQNKLNEQFLPKIITGAYGDNDSSDEFFWAATELYITTKDDSYYNTIGNQLNTKMNIPSWNQVRLLGYYTFARFQHQLTGKAKDDFPILKNRLLTFIDTLANGVEKRSFQTVMGRTARDFMWGSSGGAANQGIAMIQAFKLTKNKKYLDLALSNLDYLLGRNGTGYSFMTAFGSKTPMHPHHRLAMADGIVEPLPGFLSGGANPGQQDKCVGYTTKVADESYLDADCSYSTNEIAINWNAPMAYLSAAIEALQSKMSRSIK</sequence>
<dbReference type="InterPro" id="IPR004197">
    <property type="entry name" value="Cellulase_Ig-like"/>
</dbReference>
<keyword evidence="5 6" id="KW-0624">Polysaccharide degradation</keyword>
<dbReference type="Pfam" id="PF00759">
    <property type="entry name" value="Glyco_hydro_9"/>
    <property type="match status" value="1"/>
</dbReference>
<evidence type="ECO:0000256" key="4">
    <source>
        <dbReference type="ARBA" id="ARBA00023295"/>
    </source>
</evidence>
<dbReference type="PANTHER" id="PTHR22298">
    <property type="entry name" value="ENDO-1,4-BETA-GLUCANASE"/>
    <property type="match status" value="1"/>
</dbReference>
<evidence type="ECO:0000259" key="8">
    <source>
        <dbReference type="Pfam" id="PF00759"/>
    </source>
</evidence>
<gene>
    <name evidence="10" type="ORF">VB264_17815</name>
</gene>
<reference evidence="10 11" key="1">
    <citation type="submission" date="2023-12" db="EMBL/GenBank/DDBJ databases">
        <title>Novel species of the genus Arcicella isolated from rivers.</title>
        <authorList>
            <person name="Lu H."/>
        </authorList>
    </citation>
    <scope>NUCLEOTIDE SEQUENCE [LARGE SCALE GENOMIC DNA]</scope>
    <source>
        <strain evidence="10 11">LMG 21963</strain>
    </source>
</reference>
<feature type="active site" evidence="6">
    <location>
        <position position="550"/>
    </location>
</feature>
<evidence type="ECO:0000313" key="11">
    <source>
        <dbReference type="Proteomes" id="UP001304671"/>
    </source>
</evidence>
<dbReference type="Gene3D" id="2.60.40.10">
    <property type="entry name" value="Immunoglobulins"/>
    <property type="match status" value="1"/>
</dbReference>
<evidence type="ECO:0000256" key="2">
    <source>
        <dbReference type="ARBA" id="ARBA00022801"/>
    </source>
</evidence>
<dbReference type="Pfam" id="PF02927">
    <property type="entry name" value="CelD_N"/>
    <property type="match status" value="1"/>
</dbReference>
<dbReference type="Proteomes" id="UP001304671">
    <property type="component" value="Unassembled WGS sequence"/>
</dbReference>
<keyword evidence="3 6" id="KW-0119">Carbohydrate metabolism</keyword>
<evidence type="ECO:0000256" key="1">
    <source>
        <dbReference type="ARBA" id="ARBA00007072"/>
    </source>
</evidence>
<evidence type="ECO:0000256" key="7">
    <source>
        <dbReference type="RuleBase" id="RU361166"/>
    </source>
</evidence>
<organism evidence="10 11">
    <name type="scientific">Arcicella aquatica</name>
    <dbReference type="NCBI Taxonomy" id="217141"/>
    <lineage>
        <taxon>Bacteria</taxon>
        <taxon>Pseudomonadati</taxon>
        <taxon>Bacteroidota</taxon>
        <taxon>Cytophagia</taxon>
        <taxon>Cytophagales</taxon>
        <taxon>Flectobacillaceae</taxon>
        <taxon>Arcicella</taxon>
    </lineage>
</organism>
<evidence type="ECO:0000259" key="9">
    <source>
        <dbReference type="Pfam" id="PF02927"/>
    </source>
</evidence>
<evidence type="ECO:0000256" key="5">
    <source>
        <dbReference type="ARBA" id="ARBA00023326"/>
    </source>
</evidence>
<dbReference type="GO" id="GO:0016787">
    <property type="term" value="F:hydrolase activity"/>
    <property type="evidence" value="ECO:0007669"/>
    <property type="project" value="UniProtKB-KW"/>
</dbReference>
<evidence type="ECO:0000313" key="10">
    <source>
        <dbReference type="EMBL" id="MEA5259658.1"/>
    </source>
</evidence>
<dbReference type="PROSITE" id="PS00698">
    <property type="entry name" value="GH9_3"/>
    <property type="match status" value="1"/>
</dbReference>
<name>A0ABU5QRE9_9BACT</name>
<dbReference type="Gene3D" id="1.50.10.10">
    <property type="match status" value="1"/>
</dbReference>
<evidence type="ECO:0000256" key="6">
    <source>
        <dbReference type="PROSITE-ProRule" id="PRU10060"/>
    </source>
</evidence>
<dbReference type="EMBL" id="JAYFUL010000034">
    <property type="protein sequence ID" value="MEA5259658.1"/>
    <property type="molecule type" value="Genomic_DNA"/>
</dbReference>
<feature type="domain" description="Cellulase Ig-like" evidence="9">
    <location>
        <begin position="25"/>
        <end position="103"/>
    </location>
</feature>
<protein>
    <recommendedName>
        <fullName evidence="7">Endoglucanase</fullName>
        <ecNumber evidence="7">3.2.1.4</ecNumber>
    </recommendedName>
</protein>
<dbReference type="InterPro" id="IPR014756">
    <property type="entry name" value="Ig_E-set"/>
</dbReference>
<feature type="domain" description="Glycoside hydrolase family 9" evidence="8">
    <location>
        <begin position="118"/>
        <end position="571"/>
    </location>
</feature>
<dbReference type="CDD" id="cd02850">
    <property type="entry name" value="E_set_Cellulase_N"/>
    <property type="match status" value="1"/>
</dbReference>
<comment type="similarity">
    <text evidence="1 6 7">Belongs to the glycosyl hydrolase 9 (cellulase E) family.</text>
</comment>
<keyword evidence="4 6" id="KW-0326">Glycosidase</keyword>
<dbReference type="SUPFAM" id="SSF81296">
    <property type="entry name" value="E set domains"/>
    <property type="match status" value="1"/>
</dbReference>